<dbReference type="RefSeq" id="WP_313834288.1">
    <property type="nucleotide sequence ID" value="NZ_JAQOUE010000001.1"/>
</dbReference>
<accession>A0ABU3KAV3</accession>
<organism evidence="1 2">
    <name type="scientific">Candidatus Nitronereus thalassa</name>
    <dbReference type="NCBI Taxonomy" id="3020898"/>
    <lineage>
        <taxon>Bacteria</taxon>
        <taxon>Pseudomonadati</taxon>
        <taxon>Nitrospirota</taxon>
        <taxon>Nitrospiria</taxon>
        <taxon>Nitrospirales</taxon>
        <taxon>Nitrospiraceae</taxon>
        <taxon>Candidatus Nitronereus</taxon>
    </lineage>
</organism>
<comment type="caution">
    <text evidence="1">The sequence shown here is derived from an EMBL/GenBank/DDBJ whole genome shotgun (WGS) entry which is preliminary data.</text>
</comment>
<evidence type="ECO:0000313" key="1">
    <source>
        <dbReference type="EMBL" id="MDT7043534.1"/>
    </source>
</evidence>
<gene>
    <name evidence="1" type="ORF">PPG34_14340</name>
</gene>
<dbReference type="EMBL" id="JAQOUE010000001">
    <property type="protein sequence ID" value="MDT7043534.1"/>
    <property type="molecule type" value="Genomic_DNA"/>
</dbReference>
<reference evidence="1 2" key="1">
    <citation type="journal article" date="2023" name="ISME J.">
        <title>Cultivation and genomic characterization of novel and ubiquitous marine nitrite-oxidizing bacteria from the Nitrospirales.</title>
        <authorList>
            <person name="Mueller A.J."/>
            <person name="Daebeler A."/>
            <person name="Herbold C.W."/>
            <person name="Kirkegaard R.H."/>
            <person name="Daims H."/>
        </authorList>
    </citation>
    <scope>NUCLEOTIDE SEQUENCE [LARGE SCALE GENOMIC DNA]</scope>
    <source>
        <strain evidence="1 2">EB</strain>
    </source>
</reference>
<sequence length="42" mass="4724">MDGLLIVANHACVDQLSLRRLGLLERVYVDKYKKTFFIAGGV</sequence>
<protein>
    <submittedName>
        <fullName evidence="1">Uncharacterized protein</fullName>
    </submittedName>
</protein>
<name>A0ABU3KAV3_9BACT</name>
<dbReference type="Proteomes" id="UP001250932">
    <property type="component" value="Unassembled WGS sequence"/>
</dbReference>
<proteinExistence type="predicted"/>
<keyword evidence="2" id="KW-1185">Reference proteome</keyword>
<evidence type="ECO:0000313" key="2">
    <source>
        <dbReference type="Proteomes" id="UP001250932"/>
    </source>
</evidence>